<protein>
    <submittedName>
        <fullName evidence="1">Uncharacterized protein</fullName>
    </submittedName>
</protein>
<name>A0A4P7PS31_9FLAO</name>
<dbReference type="KEGG" id="fsn:GS03_00915"/>
<keyword evidence="2" id="KW-1185">Reference proteome</keyword>
<sequence length="244" mass="25762">MEKYIEKMKRFLSLFIIAVAFSSCQEDVKFNNPGFQGLKDDVFWRANDARAYVDASGKLSIEALTAYETVTLNTSSANVGTYILGTTNVNNSATYSSNLNDIELEYATIAVPGPVGMVSISNGGTGYSSGTAVATTGGTGSGLTVNTTVNASGVVTAVTISSRGSGYMAGDLVTVAGGNVNCKVRVTNVQNSNGEIKITEYDQVNFTISGTFKFNAANSNGSSGNPILNFQHGEFYKIRIWPSI</sequence>
<dbReference type="AlphaFoldDB" id="A0A4P7PS31"/>
<proteinExistence type="predicted"/>
<dbReference type="Pfam" id="PF19765">
    <property type="entry name" value="DUF6252"/>
    <property type="match status" value="2"/>
</dbReference>
<gene>
    <name evidence="1" type="ORF">GS03_00915</name>
</gene>
<organism evidence="1 2">
    <name type="scientific">Flavobacterium sangjuense</name>
    <dbReference type="NCBI Taxonomy" id="2518177"/>
    <lineage>
        <taxon>Bacteria</taxon>
        <taxon>Pseudomonadati</taxon>
        <taxon>Bacteroidota</taxon>
        <taxon>Flavobacteriia</taxon>
        <taxon>Flavobacteriales</taxon>
        <taxon>Flavobacteriaceae</taxon>
        <taxon>Flavobacterium</taxon>
    </lineage>
</organism>
<dbReference type="InterPro" id="IPR046219">
    <property type="entry name" value="DUF6252"/>
</dbReference>
<dbReference type="PROSITE" id="PS51257">
    <property type="entry name" value="PROKAR_LIPOPROTEIN"/>
    <property type="match status" value="1"/>
</dbReference>
<evidence type="ECO:0000313" key="1">
    <source>
        <dbReference type="EMBL" id="QBZ97426.1"/>
    </source>
</evidence>
<accession>A0A4P7PS31</accession>
<dbReference type="Proteomes" id="UP000296862">
    <property type="component" value="Chromosome"/>
</dbReference>
<evidence type="ECO:0000313" key="2">
    <source>
        <dbReference type="Proteomes" id="UP000296862"/>
    </source>
</evidence>
<reference evidence="1 2" key="1">
    <citation type="submission" date="2019-04" db="EMBL/GenBank/DDBJ databases">
        <title>Flavobacterium sp. GS03.</title>
        <authorList>
            <person name="Kim H."/>
        </authorList>
    </citation>
    <scope>NUCLEOTIDE SEQUENCE [LARGE SCALE GENOMIC DNA]</scope>
    <source>
        <strain evidence="1 2">GS03</strain>
    </source>
</reference>
<dbReference type="EMBL" id="CP038810">
    <property type="protein sequence ID" value="QBZ97426.1"/>
    <property type="molecule type" value="Genomic_DNA"/>
</dbReference>